<dbReference type="EMBL" id="MT631449">
    <property type="protein sequence ID" value="QNO50735.1"/>
    <property type="molecule type" value="Genomic_DNA"/>
</dbReference>
<gene>
    <name evidence="1" type="ORF">EGEIMDOP_00020</name>
</gene>
<organism evidence="1">
    <name type="scientific">Candidatus Methanophagaceae archaeon ANME-1 ERB6</name>
    <dbReference type="NCBI Taxonomy" id="2759912"/>
    <lineage>
        <taxon>Archaea</taxon>
        <taxon>Methanobacteriati</taxon>
        <taxon>Methanobacteriota</taxon>
        <taxon>Stenosarchaea group</taxon>
        <taxon>Methanomicrobia</taxon>
        <taxon>Candidatus Methanophagales</taxon>
        <taxon>Candidatus Methanophagaceae</taxon>
    </lineage>
</organism>
<evidence type="ECO:0000313" key="1">
    <source>
        <dbReference type="EMBL" id="QNO50735.1"/>
    </source>
</evidence>
<dbReference type="SUPFAM" id="SSF48371">
    <property type="entry name" value="ARM repeat"/>
    <property type="match status" value="1"/>
</dbReference>
<dbReference type="InterPro" id="IPR011989">
    <property type="entry name" value="ARM-like"/>
</dbReference>
<dbReference type="AlphaFoldDB" id="A0A7G9YRV1"/>
<dbReference type="Gene3D" id="1.25.10.10">
    <property type="entry name" value="Leucine-rich Repeat Variant"/>
    <property type="match status" value="1"/>
</dbReference>
<dbReference type="InterPro" id="IPR016024">
    <property type="entry name" value="ARM-type_fold"/>
</dbReference>
<accession>A0A7G9YRV1</accession>
<protein>
    <recommendedName>
        <fullName evidence="2">HEAT repeat domain-containing protein</fullName>
    </recommendedName>
</protein>
<evidence type="ECO:0008006" key="2">
    <source>
        <dbReference type="Google" id="ProtNLM"/>
    </source>
</evidence>
<proteinExistence type="predicted"/>
<name>A0A7G9YRV1_9EURY</name>
<sequence length="103" mass="11381">MTLEDLLDFSDSSMPGEKVGAAIGIRVHIESSPSIAFDQRIIQAIRTLLCDIESRVRFRAVEAIGAGPKLASTFQEELESISRSDSNNIVRKKARELLEQYSG</sequence>
<reference evidence="1" key="1">
    <citation type="submission" date="2020-06" db="EMBL/GenBank/DDBJ databases">
        <title>Unique genomic features of the anaerobic methanotrophic archaea.</title>
        <authorList>
            <person name="Chadwick G.L."/>
            <person name="Skennerton C.T."/>
            <person name="Laso-Perez R."/>
            <person name="Leu A.O."/>
            <person name="Speth D.R."/>
            <person name="Yu H."/>
            <person name="Morgan-Lang C."/>
            <person name="Hatzenpichler R."/>
            <person name="Goudeau D."/>
            <person name="Malmstrom R."/>
            <person name="Brazelton W.J."/>
            <person name="Woyke T."/>
            <person name="Hallam S.J."/>
            <person name="Tyson G.W."/>
            <person name="Wegener G."/>
            <person name="Boetius A."/>
            <person name="Orphan V."/>
        </authorList>
    </citation>
    <scope>NUCLEOTIDE SEQUENCE</scope>
</reference>